<evidence type="ECO:0000256" key="1">
    <source>
        <dbReference type="SAM" id="Phobius"/>
    </source>
</evidence>
<sequence length="104" mass="11208">MHEEVRPSWATPLVVLVALWGLALIVLTAFLIAMSLIGQPFSSSALIASVAVGFGAFVTLFPVLQWLRKLGNQQLRNTVLPGVITMVAAGAWLMYLLLQPSTGF</sequence>
<feature type="transmembrane region" description="Helical" evidence="1">
    <location>
        <begin position="43"/>
        <end position="67"/>
    </location>
</feature>
<keyword evidence="1" id="KW-1133">Transmembrane helix</keyword>
<feature type="transmembrane region" description="Helical" evidence="1">
    <location>
        <begin position="12"/>
        <end position="37"/>
    </location>
</feature>
<protein>
    <submittedName>
        <fullName evidence="2">Uncharacterized protein</fullName>
    </submittedName>
</protein>
<organism evidence="2 3">
    <name type="scientific">Tessaracoccus bendigoensis DSM 12906</name>
    <dbReference type="NCBI Taxonomy" id="1123357"/>
    <lineage>
        <taxon>Bacteria</taxon>
        <taxon>Bacillati</taxon>
        <taxon>Actinomycetota</taxon>
        <taxon>Actinomycetes</taxon>
        <taxon>Propionibacteriales</taxon>
        <taxon>Propionibacteriaceae</taxon>
        <taxon>Tessaracoccus</taxon>
    </lineage>
</organism>
<dbReference type="Proteomes" id="UP000184512">
    <property type="component" value="Unassembled WGS sequence"/>
</dbReference>
<feature type="transmembrane region" description="Helical" evidence="1">
    <location>
        <begin position="79"/>
        <end position="98"/>
    </location>
</feature>
<keyword evidence="3" id="KW-1185">Reference proteome</keyword>
<dbReference type="OrthoDB" id="9968972at2"/>
<dbReference type="AlphaFoldDB" id="A0A1M6BDE1"/>
<evidence type="ECO:0000313" key="2">
    <source>
        <dbReference type="EMBL" id="SHI46697.1"/>
    </source>
</evidence>
<accession>A0A1M6BDE1</accession>
<gene>
    <name evidence="2" type="ORF">SAMN02745244_00427</name>
</gene>
<dbReference type="RefSeq" id="WP_073185907.1">
    <property type="nucleotide sequence ID" value="NZ_FQZG01000006.1"/>
</dbReference>
<proteinExistence type="predicted"/>
<keyword evidence="1" id="KW-0472">Membrane</keyword>
<dbReference type="EMBL" id="FQZG01000006">
    <property type="protein sequence ID" value="SHI46697.1"/>
    <property type="molecule type" value="Genomic_DNA"/>
</dbReference>
<keyword evidence="1" id="KW-0812">Transmembrane</keyword>
<reference evidence="2 3" key="1">
    <citation type="submission" date="2016-11" db="EMBL/GenBank/DDBJ databases">
        <authorList>
            <person name="Jaros S."/>
            <person name="Januszkiewicz K."/>
            <person name="Wedrychowicz H."/>
        </authorList>
    </citation>
    <scope>NUCLEOTIDE SEQUENCE [LARGE SCALE GENOMIC DNA]</scope>
    <source>
        <strain evidence="2 3">DSM 12906</strain>
    </source>
</reference>
<name>A0A1M6BDE1_9ACTN</name>
<evidence type="ECO:0000313" key="3">
    <source>
        <dbReference type="Proteomes" id="UP000184512"/>
    </source>
</evidence>